<proteinExistence type="inferred from homology"/>
<dbReference type="Gene3D" id="3.40.50.2300">
    <property type="match status" value="2"/>
</dbReference>
<accession>A0ABT1AHP7</accession>
<protein>
    <submittedName>
        <fullName evidence="7">ABC transporter substrate-binding protein</fullName>
    </submittedName>
</protein>
<dbReference type="CDD" id="cd06330">
    <property type="entry name" value="PBP1_As_SBP-like"/>
    <property type="match status" value="1"/>
</dbReference>
<evidence type="ECO:0000313" key="7">
    <source>
        <dbReference type="EMBL" id="MCO5397819.1"/>
    </source>
</evidence>
<feature type="signal peptide" evidence="5">
    <location>
        <begin position="1"/>
        <end position="19"/>
    </location>
</feature>
<dbReference type="InterPro" id="IPR000709">
    <property type="entry name" value="Leu_Ile_Val-bd"/>
</dbReference>
<evidence type="ECO:0000259" key="6">
    <source>
        <dbReference type="Pfam" id="PF13458"/>
    </source>
</evidence>
<dbReference type="Proteomes" id="UP001162811">
    <property type="component" value="Unassembled WGS sequence"/>
</dbReference>
<dbReference type="InterPro" id="IPR028082">
    <property type="entry name" value="Peripla_BP_I"/>
</dbReference>
<evidence type="ECO:0000256" key="2">
    <source>
        <dbReference type="ARBA" id="ARBA00022448"/>
    </source>
</evidence>
<dbReference type="InterPro" id="IPR051010">
    <property type="entry name" value="BCAA_transport"/>
</dbReference>
<reference evidence="7" key="2">
    <citation type="journal article" date="2023" name="Front. Microbiol.">
        <title>Ralstonia chuxiongensis sp. nov., Ralstonia mojiangensis sp. nov., and Ralstonia soli sp. nov., isolated from tobacco fields, are three novel species in the family Burkholderiaceae.</title>
        <authorList>
            <person name="Lu C.H."/>
            <person name="Zhang Y.Y."/>
            <person name="Jiang N."/>
            <person name="Chen W."/>
            <person name="Shao X."/>
            <person name="Zhao Z.M."/>
            <person name="Lu W.L."/>
            <person name="Hu X."/>
            <person name="Xi Y.X."/>
            <person name="Zou S.Y."/>
            <person name="Wei Q.J."/>
            <person name="Lin Z.L."/>
            <person name="Gong L."/>
            <person name="Gai X.T."/>
            <person name="Zhang L.Q."/>
            <person name="Li J.Y."/>
            <person name="Jin Y."/>
            <person name="Xia Z.Y."/>
        </authorList>
    </citation>
    <scope>NUCLEOTIDE SEQUENCE</scope>
    <source>
        <strain evidence="7">21MJYT02-11</strain>
    </source>
</reference>
<gene>
    <name evidence="7" type="ORF">NG900_06335</name>
</gene>
<dbReference type="EMBL" id="JAMXHT010000002">
    <property type="protein sequence ID" value="MCO5397819.1"/>
    <property type="molecule type" value="Genomic_DNA"/>
</dbReference>
<comment type="caution">
    <text evidence="7">The sequence shown here is derived from an EMBL/GenBank/DDBJ whole genome shotgun (WGS) entry which is preliminary data.</text>
</comment>
<keyword evidence="4" id="KW-0029">Amino-acid transport</keyword>
<evidence type="ECO:0000256" key="1">
    <source>
        <dbReference type="ARBA" id="ARBA00010062"/>
    </source>
</evidence>
<dbReference type="RefSeq" id="WP_252678075.1">
    <property type="nucleotide sequence ID" value="NZ_JAMXHT010000002.1"/>
</dbReference>
<name>A0ABT1AHP7_9RALS</name>
<evidence type="ECO:0000256" key="4">
    <source>
        <dbReference type="ARBA" id="ARBA00022970"/>
    </source>
</evidence>
<dbReference type="PANTHER" id="PTHR30483">
    <property type="entry name" value="LEUCINE-SPECIFIC-BINDING PROTEIN"/>
    <property type="match status" value="1"/>
</dbReference>
<feature type="chain" id="PRO_5046546249" evidence="5">
    <location>
        <begin position="20"/>
        <end position="401"/>
    </location>
</feature>
<feature type="domain" description="Leucine-binding protein" evidence="6">
    <location>
        <begin position="24"/>
        <end position="368"/>
    </location>
</feature>
<evidence type="ECO:0000256" key="5">
    <source>
        <dbReference type="SAM" id="SignalP"/>
    </source>
</evidence>
<dbReference type="PANTHER" id="PTHR30483:SF37">
    <property type="entry name" value="ABC TRANSPORTER SUBSTRATE-BINDING PROTEIN"/>
    <property type="match status" value="1"/>
</dbReference>
<keyword evidence="3 5" id="KW-0732">Signal</keyword>
<comment type="similarity">
    <text evidence="1">Belongs to the leucine-binding protein family.</text>
</comment>
<dbReference type="InterPro" id="IPR028081">
    <property type="entry name" value="Leu-bd"/>
</dbReference>
<organism evidence="7 8">
    <name type="scientific">Ralstonia soli</name>
    <dbReference type="NCBI Taxonomy" id="2953896"/>
    <lineage>
        <taxon>Bacteria</taxon>
        <taxon>Pseudomonadati</taxon>
        <taxon>Pseudomonadota</taxon>
        <taxon>Betaproteobacteria</taxon>
        <taxon>Burkholderiales</taxon>
        <taxon>Burkholderiaceae</taxon>
        <taxon>Ralstonia</taxon>
    </lineage>
</organism>
<dbReference type="Pfam" id="PF13458">
    <property type="entry name" value="Peripla_BP_6"/>
    <property type="match status" value="1"/>
</dbReference>
<keyword evidence="8" id="KW-1185">Reference proteome</keyword>
<reference evidence="7" key="1">
    <citation type="submission" date="2022-06" db="EMBL/GenBank/DDBJ databases">
        <authorList>
            <person name="Lu C.-H."/>
        </authorList>
    </citation>
    <scope>NUCLEOTIDE SEQUENCE</scope>
    <source>
        <strain evidence="7">21MJYT02-11</strain>
    </source>
</reference>
<dbReference type="PRINTS" id="PR00337">
    <property type="entry name" value="LEUILEVALBP"/>
</dbReference>
<sequence>MKTIAAGALLALCPMLALAQASQPIKVVGSLDLSGPAANLGADSLGGFKFAIDALNKKGGVLGRQILFDYQDNGTNPQRAVNQASALAQQGADVLLSPMTSGATLAVTKAVSGKLKMPMCVSTAAAEEITMKDYQPYMFSVAPTTYMLMRAVTTRLAKQPYKRYALMVPDYAGGRASAMRFKEFMKELNPQAQIVVEEYPKLGATDYTASINKILAAKPDYVWSQVFSGDLLTFSKQATALGFFKQINNRFMTVMDANTLKMLGDNAPLGIEGFQYAPFNYLGKSGEGKDFVTQYKAQTGSYPSDWAFAAYDCITTWARAVTLAKTTDTDAVLRAIEDNEFATLRGPLRFGKFDHEAGVPVYFGKIIAGKEYGQPVLDIDEVVPASMTRPSRATVEKARKE</sequence>
<evidence type="ECO:0000313" key="8">
    <source>
        <dbReference type="Proteomes" id="UP001162811"/>
    </source>
</evidence>
<dbReference type="SUPFAM" id="SSF53822">
    <property type="entry name" value="Periplasmic binding protein-like I"/>
    <property type="match status" value="1"/>
</dbReference>
<keyword evidence="2" id="KW-0813">Transport</keyword>
<evidence type="ECO:0000256" key="3">
    <source>
        <dbReference type="ARBA" id="ARBA00022729"/>
    </source>
</evidence>